<gene>
    <name evidence="3" type="ORF">HYN43_020930</name>
</gene>
<dbReference type="SMART" id="SM00091">
    <property type="entry name" value="PAS"/>
    <property type="match status" value="7"/>
</dbReference>
<dbReference type="Pfam" id="PF00989">
    <property type="entry name" value="PAS"/>
    <property type="match status" value="1"/>
</dbReference>
<dbReference type="InterPro" id="IPR035965">
    <property type="entry name" value="PAS-like_dom_sf"/>
</dbReference>
<dbReference type="PANTHER" id="PTHR44757">
    <property type="entry name" value="DIGUANYLATE CYCLASE DGCP"/>
    <property type="match status" value="1"/>
</dbReference>
<dbReference type="InterPro" id="IPR013767">
    <property type="entry name" value="PAS_fold"/>
</dbReference>
<dbReference type="GO" id="GO:0006355">
    <property type="term" value="P:regulation of DNA-templated transcription"/>
    <property type="evidence" value="ECO:0007669"/>
    <property type="project" value="InterPro"/>
</dbReference>
<dbReference type="GO" id="GO:0000155">
    <property type="term" value="F:phosphorelay sensor kinase activity"/>
    <property type="evidence" value="ECO:0007669"/>
    <property type="project" value="InterPro"/>
</dbReference>
<dbReference type="Gene3D" id="3.30.450.20">
    <property type="entry name" value="PAS domain"/>
    <property type="match status" value="7"/>
</dbReference>
<organism evidence="3 4">
    <name type="scientific">Mucilaginibacter celer</name>
    <dbReference type="NCBI Taxonomy" id="2305508"/>
    <lineage>
        <taxon>Bacteria</taxon>
        <taxon>Pseudomonadati</taxon>
        <taxon>Bacteroidota</taxon>
        <taxon>Sphingobacteriia</taxon>
        <taxon>Sphingobacteriales</taxon>
        <taxon>Sphingobacteriaceae</taxon>
        <taxon>Mucilaginibacter</taxon>
    </lineage>
</organism>
<evidence type="ECO:0000313" key="4">
    <source>
        <dbReference type="Proteomes" id="UP000270046"/>
    </source>
</evidence>
<dbReference type="Proteomes" id="UP000270046">
    <property type="component" value="Chromosome"/>
</dbReference>
<dbReference type="EMBL" id="CP032869">
    <property type="protein sequence ID" value="AYL97604.1"/>
    <property type="molecule type" value="Genomic_DNA"/>
</dbReference>
<dbReference type="Pfam" id="PF13188">
    <property type="entry name" value="PAS_8"/>
    <property type="match status" value="1"/>
</dbReference>
<dbReference type="PANTHER" id="PTHR44757:SF2">
    <property type="entry name" value="BIOFILM ARCHITECTURE MAINTENANCE PROTEIN MBAA"/>
    <property type="match status" value="1"/>
</dbReference>
<dbReference type="PROSITE" id="PS50112">
    <property type="entry name" value="PAS"/>
    <property type="match status" value="4"/>
</dbReference>
<dbReference type="AlphaFoldDB" id="A0A494VRQ5"/>
<dbReference type="RefSeq" id="WP_119411169.1">
    <property type="nucleotide sequence ID" value="NZ_CP032869.1"/>
</dbReference>
<sequence>MNLPNLNDQVFNALCEQLSGEAIFVSDTCGIIKGWNSSAERFYGCRAENIVGCPLTHLFESFDYETAFQMASENSNYQTEAEVLQSKSSFVSRAEITIKALYDGDVLNGYSFYARQLHAAVDEPKKKNNPDANRLSQFENQEQAARELSAYKYALDEAAIVAVTDQTGRIVHVNEYFCRISGYSGDELIGKDHRLINSGYHEAKYIQNLWKTIANGKVWRGELCNRAKNGSIYWVATTIVPFLNSEGKPYQYVAIRYDITALKLADEELTRTNKEISDLLESINDGFAALDKDLRFTYINIRICEMFRKKREDLLGRSIWDAFPEYVESATFKAIRKAAGNHTAEITEEYYGQLNLWQETRIYPNENGLSIFVSDISDRKSIELQRILFHNISAIFNQQDEMSPSLRNVLAEILQFSKASLAEIWLTSAERGHLYQAAAVASDKLVADAFEINTAELLTPAGNGFAGSTWEYGDLQYIDNLQTSAKFIRRDAAQRVGLTSAICSPLRNNNEINGVILLAFEGPAPQFLTRVLFAQLGSHLGAEIKRKQLKRELQQIFESVPDMICTIGLDRSIKRVNRAMCDILGYDEKFLLNATIDQLIHPDDLEESKLRMKRFREGEIDTLHFENRYVTRTGALVHLNWTVKKSSEKGVLFAVGKEITEKKELAYLLTKASEMARIGSWEVNLANNMVFWSDIANQIVEMPPEHRPSRSDAEFFYDPETLKVVNSAMEKVASTGEPFDLEMELNTATHRKIWVRVQGEDEFKGGHCHKIYGSIQDIDKRKRAELEAKRFLEERNTILESIGDGFFSVDKNWRVSYWNRQAEEDFKVDKEQILHRDFWSCFPDAVNTVSFSELKTAMSTGHVRRFEAFSKIVGKWFDISVYPSNNGLSVFFKDISVRKQAEEQLAVQTQALALSEQRYSDLFQMSPLPKWVFDINTFEFLEVNQAAVLHYGYSRDEFLQMTIKDIRPESEIDKVQAVIADKSRKEFQCCAGVFTHLKKNGERIEAEITSSLLNYNGRAARLVLAIDVTERNRHIEEIQQQNKRLKDISWMQSHIIRGPLSRLMGLIYLMNETGPDESEIFTQITSYINESAKELDEVIHDIVKNADLNIIQ</sequence>
<dbReference type="InterPro" id="IPR036097">
    <property type="entry name" value="HisK_dim/P_sf"/>
</dbReference>
<dbReference type="InterPro" id="IPR000700">
    <property type="entry name" value="PAS-assoc_C"/>
</dbReference>
<dbReference type="SMART" id="SM00086">
    <property type="entry name" value="PAC"/>
    <property type="match status" value="3"/>
</dbReference>
<dbReference type="CDD" id="cd00130">
    <property type="entry name" value="PAS"/>
    <property type="match status" value="7"/>
</dbReference>
<dbReference type="KEGG" id="muh:HYN43_020930"/>
<feature type="domain" description="PAS" evidence="1">
    <location>
        <begin position="161"/>
        <end position="191"/>
    </location>
</feature>
<evidence type="ECO:0000259" key="1">
    <source>
        <dbReference type="PROSITE" id="PS50112"/>
    </source>
</evidence>
<dbReference type="InterPro" id="IPR013656">
    <property type="entry name" value="PAS_4"/>
</dbReference>
<evidence type="ECO:0000259" key="2">
    <source>
        <dbReference type="PROSITE" id="PS50113"/>
    </source>
</evidence>
<dbReference type="InterPro" id="IPR001610">
    <property type="entry name" value="PAC"/>
</dbReference>
<dbReference type="SUPFAM" id="SSF47384">
    <property type="entry name" value="Homodimeric domain of signal transducing histidine kinase"/>
    <property type="match status" value="1"/>
</dbReference>
<proteinExistence type="predicted"/>
<dbReference type="Pfam" id="PF13426">
    <property type="entry name" value="PAS_9"/>
    <property type="match status" value="3"/>
</dbReference>
<dbReference type="SUPFAM" id="SSF55781">
    <property type="entry name" value="GAF domain-like"/>
    <property type="match status" value="1"/>
</dbReference>
<dbReference type="Gene3D" id="3.30.450.40">
    <property type="match status" value="1"/>
</dbReference>
<feature type="domain" description="PAS" evidence="1">
    <location>
        <begin position="549"/>
        <end position="619"/>
    </location>
</feature>
<dbReference type="OrthoDB" id="9759607at2"/>
<dbReference type="InterPro" id="IPR029016">
    <property type="entry name" value="GAF-like_dom_sf"/>
</dbReference>
<reference evidence="3 4" key="1">
    <citation type="submission" date="2018-10" db="EMBL/GenBank/DDBJ databases">
        <title>Genome sequencing of Mucilaginibacter sp. HYN0043.</title>
        <authorList>
            <person name="Kim M."/>
            <person name="Yi H."/>
        </authorList>
    </citation>
    <scope>NUCLEOTIDE SEQUENCE [LARGE SCALE GENOMIC DNA]</scope>
    <source>
        <strain evidence="3 4">HYN0043</strain>
    </source>
</reference>
<evidence type="ECO:0000313" key="3">
    <source>
        <dbReference type="EMBL" id="AYL97604.1"/>
    </source>
</evidence>
<dbReference type="Pfam" id="PF08448">
    <property type="entry name" value="PAS_4"/>
    <property type="match status" value="1"/>
</dbReference>
<protein>
    <submittedName>
        <fullName evidence="3">PAS domain S-box protein</fullName>
    </submittedName>
</protein>
<dbReference type="PROSITE" id="PS50113">
    <property type="entry name" value="PAC"/>
    <property type="match status" value="1"/>
</dbReference>
<keyword evidence="4" id="KW-1185">Reference proteome</keyword>
<dbReference type="InterPro" id="IPR000014">
    <property type="entry name" value="PAS"/>
</dbReference>
<feature type="domain" description="PAC" evidence="2">
    <location>
        <begin position="217"/>
        <end position="271"/>
    </location>
</feature>
<name>A0A494VRQ5_9SPHI</name>
<accession>A0A494VRQ5</accession>
<dbReference type="NCBIfam" id="TIGR00229">
    <property type="entry name" value="sensory_box"/>
    <property type="match status" value="4"/>
</dbReference>
<dbReference type="InterPro" id="IPR052155">
    <property type="entry name" value="Biofilm_reg_signaling"/>
</dbReference>
<feature type="domain" description="PAS" evidence="1">
    <location>
        <begin position="272"/>
        <end position="318"/>
    </location>
</feature>
<dbReference type="SUPFAM" id="SSF55785">
    <property type="entry name" value="PYP-like sensor domain (PAS domain)"/>
    <property type="match status" value="7"/>
</dbReference>
<feature type="domain" description="PAS" evidence="1">
    <location>
        <begin position="915"/>
        <end position="986"/>
    </location>
</feature>